<sequence length="494" mass="52322">MEEKKLSWFDHIALNAYWLGINIASGVITPLLLPYLVLLFMPEEQKNTYLANVRVIGLTVAMLVQPLGGMLSDRSTSRFGRRRPFIFGGALANVVFLALIGATPLFIGSELDEFFQSSLGISTAYAVLLLGIVLLQISSNMAQGALQGLIPDLVPENQRGRSSGVKAVLELLPVFLVIFIGPLIDRGQVGLVMGIVAAGFLITMAITVLFARETPIGEKPTNGVGDRFLRLLALTGIFVGATRLAVWLVNISGNRLTQMGISREGQILLIGLAGLVAMAGSILIGVYFGASVGIGREARQQTSFIWWVINRLLFLAAVGSIQGFAQFYLRDVLQLPNPATSTTLLLAAVAVFLIPSAIYGGTLADRFGPKKLVLYAGLIAALGTLVLLFAPNFPIVILSGCIIGLGTGTFFASNWALGTELAPPQEAGRYLGISNLAGAGAGIVGAGIGGPIADFFNKIEPGLGYLVIFTIYGALFLFSALTLVKIQLPKKGNG</sequence>
<dbReference type="GO" id="GO:0022857">
    <property type="term" value="F:transmembrane transporter activity"/>
    <property type="evidence" value="ECO:0007669"/>
    <property type="project" value="InterPro"/>
</dbReference>
<evidence type="ECO:0000256" key="4">
    <source>
        <dbReference type="ARBA" id="ARBA00023136"/>
    </source>
</evidence>
<keyword evidence="2 5" id="KW-0812">Transmembrane</keyword>
<reference evidence="7" key="1">
    <citation type="journal article" date="2020" name="mSystems">
        <title>Genome- and Community-Level Interaction Insights into Carbon Utilization and Element Cycling Functions of Hydrothermarchaeota in Hydrothermal Sediment.</title>
        <authorList>
            <person name="Zhou Z."/>
            <person name="Liu Y."/>
            <person name="Xu W."/>
            <person name="Pan J."/>
            <person name="Luo Z.H."/>
            <person name="Li M."/>
        </authorList>
    </citation>
    <scope>NUCLEOTIDE SEQUENCE [LARGE SCALE GENOMIC DNA]</scope>
    <source>
        <strain evidence="7">SpSt-556</strain>
    </source>
</reference>
<feature type="transmembrane region" description="Helical" evidence="5">
    <location>
        <begin position="12"/>
        <end position="37"/>
    </location>
</feature>
<evidence type="ECO:0000256" key="2">
    <source>
        <dbReference type="ARBA" id="ARBA00022692"/>
    </source>
</evidence>
<dbReference type="Gene3D" id="1.20.1250.20">
    <property type="entry name" value="MFS general substrate transporter like domains"/>
    <property type="match status" value="2"/>
</dbReference>
<dbReference type="PANTHER" id="PTHR23528:SF1">
    <property type="entry name" value="MAJOR FACILITATOR SUPERFAMILY (MFS) PROFILE DOMAIN-CONTAINING PROTEIN"/>
    <property type="match status" value="1"/>
</dbReference>
<dbReference type="PROSITE" id="PS50850">
    <property type="entry name" value="MFS"/>
    <property type="match status" value="2"/>
</dbReference>
<evidence type="ECO:0000259" key="6">
    <source>
        <dbReference type="PROSITE" id="PS50850"/>
    </source>
</evidence>
<evidence type="ECO:0000313" key="7">
    <source>
        <dbReference type="EMBL" id="HGS87220.1"/>
    </source>
</evidence>
<comment type="caution">
    <text evidence="7">The sequence shown here is derived from an EMBL/GenBank/DDBJ whole genome shotgun (WGS) entry which is preliminary data.</text>
</comment>
<dbReference type="GO" id="GO:0005886">
    <property type="term" value="C:plasma membrane"/>
    <property type="evidence" value="ECO:0007669"/>
    <property type="project" value="UniProtKB-SubCell"/>
</dbReference>
<name>A0A7C4KZP3_9CHLR</name>
<feature type="transmembrane region" description="Helical" evidence="5">
    <location>
        <begin position="49"/>
        <end position="72"/>
    </location>
</feature>
<feature type="transmembrane region" description="Helical" evidence="5">
    <location>
        <begin position="190"/>
        <end position="211"/>
    </location>
</feature>
<feature type="transmembrane region" description="Helical" evidence="5">
    <location>
        <begin position="231"/>
        <end position="249"/>
    </location>
</feature>
<dbReference type="InterPro" id="IPR020846">
    <property type="entry name" value="MFS_dom"/>
</dbReference>
<keyword evidence="4 5" id="KW-0472">Membrane</keyword>
<accession>A0A7C4KZP3</accession>
<evidence type="ECO:0000256" key="1">
    <source>
        <dbReference type="ARBA" id="ARBA00004651"/>
    </source>
</evidence>
<dbReference type="InterPro" id="IPR036259">
    <property type="entry name" value="MFS_trans_sf"/>
</dbReference>
<dbReference type="EMBL" id="DSXR01000061">
    <property type="protein sequence ID" value="HGS87220.1"/>
    <property type="molecule type" value="Genomic_DNA"/>
</dbReference>
<keyword evidence="3 5" id="KW-1133">Transmembrane helix</keyword>
<dbReference type="AlphaFoldDB" id="A0A7C4KZP3"/>
<gene>
    <name evidence="7" type="ORF">ENT17_06320</name>
</gene>
<feature type="transmembrane region" description="Helical" evidence="5">
    <location>
        <begin position="372"/>
        <end position="390"/>
    </location>
</feature>
<dbReference type="SUPFAM" id="SSF103473">
    <property type="entry name" value="MFS general substrate transporter"/>
    <property type="match status" value="2"/>
</dbReference>
<evidence type="ECO:0000256" key="3">
    <source>
        <dbReference type="ARBA" id="ARBA00022989"/>
    </source>
</evidence>
<proteinExistence type="predicted"/>
<feature type="transmembrane region" description="Helical" evidence="5">
    <location>
        <begin position="465"/>
        <end position="484"/>
    </location>
</feature>
<comment type="subcellular location">
    <subcellularLocation>
        <location evidence="1">Cell membrane</location>
        <topology evidence="1">Multi-pass membrane protein</topology>
    </subcellularLocation>
</comment>
<organism evidence="7">
    <name type="scientific">Bellilinea caldifistulae</name>
    <dbReference type="NCBI Taxonomy" id="360411"/>
    <lineage>
        <taxon>Bacteria</taxon>
        <taxon>Bacillati</taxon>
        <taxon>Chloroflexota</taxon>
        <taxon>Anaerolineae</taxon>
        <taxon>Anaerolineales</taxon>
        <taxon>Anaerolineaceae</taxon>
        <taxon>Bellilinea</taxon>
    </lineage>
</organism>
<protein>
    <submittedName>
        <fullName evidence="7">MFS transporter</fullName>
    </submittedName>
</protein>
<feature type="transmembrane region" description="Helical" evidence="5">
    <location>
        <begin position="304"/>
        <end position="329"/>
    </location>
</feature>
<feature type="transmembrane region" description="Helical" evidence="5">
    <location>
        <begin position="84"/>
        <end position="107"/>
    </location>
</feature>
<feature type="transmembrane region" description="Helical" evidence="5">
    <location>
        <begin position="269"/>
        <end position="292"/>
    </location>
</feature>
<feature type="domain" description="Major facilitator superfamily (MFS) profile" evidence="6">
    <location>
        <begin position="1"/>
        <end position="215"/>
    </location>
</feature>
<evidence type="ECO:0000256" key="5">
    <source>
        <dbReference type="SAM" id="Phobius"/>
    </source>
</evidence>
<dbReference type="Pfam" id="PF07690">
    <property type="entry name" value="MFS_1"/>
    <property type="match status" value="1"/>
</dbReference>
<feature type="domain" description="Major facilitator superfamily (MFS) profile" evidence="6">
    <location>
        <begin position="303"/>
        <end position="494"/>
    </location>
</feature>
<feature type="transmembrane region" description="Helical" evidence="5">
    <location>
        <begin position="119"/>
        <end position="137"/>
    </location>
</feature>
<dbReference type="PANTHER" id="PTHR23528">
    <property type="match status" value="1"/>
</dbReference>
<feature type="transmembrane region" description="Helical" evidence="5">
    <location>
        <begin position="341"/>
        <end position="360"/>
    </location>
</feature>
<feature type="transmembrane region" description="Helical" evidence="5">
    <location>
        <begin position="167"/>
        <end position="184"/>
    </location>
</feature>
<feature type="transmembrane region" description="Helical" evidence="5">
    <location>
        <begin position="430"/>
        <end position="453"/>
    </location>
</feature>
<dbReference type="InterPro" id="IPR011701">
    <property type="entry name" value="MFS"/>
</dbReference>
<feature type="transmembrane region" description="Helical" evidence="5">
    <location>
        <begin position="396"/>
        <end position="418"/>
    </location>
</feature>